<reference evidence="2 3" key="1">
    <citation type="submission" date="2019-07" db="EMBL/GenBank/DDBJ databases">
        <title>Genome sequencing of KACC 19320.</title>
        <authorList>
            <person name="Heo J."/>
            <person name="Kim S.-J."/>
            <person name="Kim J.-S."/>
            <person name="Hong S.-B."/>
            <person name="Kwon S.-W."/>
        </authorList>
    </citation>
    <scope>NUCLEOTIDE SEQUENCE [LARGE SCALE GENOMIC DNA]</scope>
    <source>
        <strain evidence="2 3">KACC 19320</strain>
    </source>
</reference>
<dbReference type="EMBL" id="CP041356">
    <property type="protein sequence ID" value="QDK71519.1"/>
    <property type="molecule type" value="Genomic_DNA"/>
</dbReference>
<dbReference type="PANTHER" id="PTHR34980">
    <property type="entry name" value="INNER MEMBRANE PROTEIN-RELATED-RELATED"/>
    <property type="match status" value="1"/>
</dbReference>
<protein>
    <submittedName>
        <fullName evidence="2">DUF805 domain-containing protein</fullName>
    </submittedName>
</protein>
<organism evidence="2 3">
    <name type="scientific">Lactococcus protaetiae</name>
    <dbReference type="NCBI Taxonomy" id="2592653"/>
    <lineage>
        <taxon>Bacteria</taxon>
        <taxon>Bacillati</taxon>
        <taxon>Bacillota</taxon>
        <taxon>Bacilli</taxon>
        <taxon>Lactobacillales</taxon>
        <taxon>Streptococcaceae</taxon>
        <taxon>Lactococcus</taxon>
    </lineage>
</organism>
<keyword evidence="1" id="KW-0812">Transmembrane</keyword>
<dbReference type="InterPro" id="IPR008523">
    <property type="entry name" value="DUF805"/>
</dbReference>
<keyword evidence="1" id="KW-1133">Transmembrane helix</keyword>
<dbReference type="AlphaFoldDB" id="A0A514ZAB3"/>
<dbReference type="Pfam" id="PF05656">
    <property type="entry name" value="DUF805"/>
    <property type="match status" value="1"/>
</dbReference>
<gene>
    <name evidence="2" type="ORF">FLP15_10535</name>
</gene>
<keyword evidence="3" id="KW-1185">Reference proteome</keyword>
<dbReference type="OrthoDB" id="2285053at2"/>
<proteinExistence type="predicted"/>
<keyword evidence="1" id="KW-0472">Membrane</keyword>
<feature type="transmembrane region" description="Helical" evidence="1">
    <location>
        <begin position="138"/>
        <end position="157"/>
    </location>
</feature>
<dbReference type="PANTHER" id="PTHR34980:SF2">
    <property type="entry name" value="INNER MEMBRANE PROTEIN YHAH-RELATED"/>
    <property type="match status" value="1"/>
</dbReference>
<evidence type="ECO:0000313" key="2">
    <source>
        <dbReference type="EMBL" id="QDK71519.1"/>
    </source>
</evidence>
<feature type="transmembrane region" description="Helical" evidence="1">
    <location>
        <begin position="113"/>
        <end position="132"/>
    </location>
</feature>
<dbReference type="GO" id="GO:0005886">
    <property type="term" value="C:plasma membrane"/>
    <property type="evidence" value="ECO:0007669"/>
    <property type="project" value="TreeGrafter"/>
</dbReference>
<feature type="transmembrane region" description="Helical" evidence="1">
    <location>
        <begin position="24"/>
        <end position="44"/>
    </location>
</feature>
<feature type="transmembrane region" description="Helical" evidence="1">
    <location>
        <begin position="80"/>
        <end position="101"/>
    </location>
</feature>
<accession>A0A514ZAB3</accession>
<dbReference type="Proteomes" id="UP000315128">
    <property type="component" value="Chromosome"/>
</dbReference>
<evidence type="ECO:0000313" key="3">
    <source>
        <dbReference type="Proteomes" id="UP000315128"/>
    </source>
</evidence>
<dbReference type="KEGG" id="lack:FLP15_10535"/>
<evidence type="ECO:0000256" key="1">
    <source>
        <dbReference type="SAM" id="Phobius"/>
    </source>
</evidence>
<sequence>MIKAYIKYWKKSVDFQSYSSRSDYWWVFLVNAIIFAILNGIRFFTMIPQVSEVLGKSSSLSQNEMRQKVLDLSLKPTGSLFAVSVIIAIVGLLVLIPNISLTARRLSDAGMPWWIAIIFGLSAFIVVINSFIHNSFLGNLGLLFNIITLITYILCIFPTKYKEDEEDDSRIYE</sequence>
<name>A0A514ZAB3_9LACT</name>
<dbReference type="RefSeq" id="WP_142767080.1">
    <property type="nucleotide sequence ID" value="NZ_CP041356.1"/>
</dbReference>